<comment type="caution">
    <text evidence="1">The sequence shown here is derived from an EMBL/GenBank/DDBJ whole genome shotgun (WGS) entry which is preliminary data.</text>
</comment>
<protein>
    <submittedName>
        <fullName evidence="1">Uncharacterized protein</fullName>
    </submittedName>
</protein>
<dbReference type="EMBL" id="CM042013">
    <property type="protein sequence ID" value="KAI3739559.1"/>
    <property type="molecule type" value="Genomic_DNA"/>
</dbReference>
<evidence type="ECO:0000313" key="2">
    <source>
        <dbReference type="Proteomes" id="UP001055811"/>
    </source>
</evidence>
<reference evidence="2" key="1">
    <citation type="journal article" date="2022" name="Mol. Ecol. Resour.">
        <title>The genomes of chicory, endive, great burdock and yacon provide insights into Asteraceae palaeo-polyploidization history and plant inulin production.</title>
        <authorList>
            <person name="Fan W."/>
            <person name="Wang S."/>
            <person name="Wang H."/>
            <person name="Wang A."/>
            <person name="Jiang F."/>
            <person name="Liu H."/>
            <person name="Zhao H."/>
            <person name="Xu D."/>
            <person name="Zhang Y."/>
        </authorList>
    </citation>
    <scope>NUCLEOTIDE SEQUENCE [LARGE SCALE GENOMIC DNA]</scope>
    <source>
        <strain evidence="2">cv. Punajuju</strain>
    </source>
</reference>
<dbReference type="Proteomes" id="UP001055811">
    <property type="component" value="Linkage Group LG05"/>
</dbReference>
<reference evidence="1 2" key="2">
    <citation type="journal article" date="2022" name="Mol. Ecol. Resour.">
        <title>The genomes of chicory, endive, great burdock and yacon provide insights into Asteraceae paleo-polyploidization history and plant inulin production.</title>
        <authorList>
            <person name="Fan W."/>
            <person name="Wang S."/>
            <person name="Wang H."/>
            <person name="Wang A."/>
            <person name="Jiang F."/>
            <person name="Liu H."/>
            <person name="Zhao H."/>
            <person name="Xu D."/>
            <person name="Zhang Y."/>
        </authorList>
    </citation>
    <scope>NUCLEOTIDE SEQUENCE [LARGE SCALE GENOMIC DNA]</scope>
    <source>
        <strain evidence="2">cv. Punajuju</strain>
        <tissue evidence="1">Leaves</tissue>
    </source>
</reference>
<gene>
    <name evidence="1" type="ORF">L2E82_29968</name>
</gene>
<sequence>MLSELSFMAVVEKGETASPSSSESIGGSNTDSGTFSTSSSCMNSPYSISSVESSESKSETSSASFELKGDQTSLDSTTPILLTLPFATIRTSSLIKVRDSVRIHSLAEEKSGESKSITGGFKIMPNLPATFTKF</sequence>
<name>A0ACB9CZ32_CICIN</name>
<proteinExistence type="predicted"/>
<accession>A0ACB9CZ32</accession>
<organism evidence="1 2">
    <name type="scientific">Cichorium intybus</name>
    <name type="common">Chicory</name>
    <dbReference type="NCBI Taxonomy" id="13427"/>
    <lineage>
        <taxon>Eukaryota</taxon>
        <taxon>Viridiplantae</taxon>
        <taxon>Streptophyta</taxon>
        <taxon>Embryophyta</taxon>
        <taxon>Tracheophyta</taxon>
        <taxon>Spermatophyta</taxon>
        <taxon>Magnoliopsida</taxon>
        <taxon>eudicotyledons</taxon>
        <taxon>Gunneridae</taxon>
        <taxon>Pentapetalae</taxon>
        <taxon>asterids</taxon>
        <taxon>campanulids</taxon>
        <taxon>Asterales</taxon>
        <taxon>Asteraceae</taxon>
        <taxon>Cichorioideae</taxon>
        <taxon>Cichorieae</taxon>
        <taxon>Cichoriinae</taxon>
        <taxon>Cichorium</taxon>
    </lineage>
</organism>
<keyword evidence="2" id="KW-1185">Reference proteome</keyword>
<evidence type="ECO:0000313" key="1">
    <source>
        <dbReference type="EMBL" id="KAI3739559.1"/>
    </source>
</evidence>